<name>A0ABD3W3A5_SINWO</name>
<gene>
    <name evidence="2" type="ORF">ACJMK2_044303</name>
</gene>
<evidence type="ECO:0000313" key="2">
    <source>
        <dbReference type="EMBL" id="KAL3867070.1"/>
    </source>
</evidence>
<dbReference type="Pfam" id="PF01266">
    <property type="entry name" value="DAO"/>
    <property type="match status" value="1"/>
</dbReference>
<feature type="domain" description="FAD dependent oxidoreductase" evidence="1">
    <location>
        <begin position="6"/>
        <end position="354"/>
    </location>
</feature>
<protein>
    <recommendedName>
        <fullName evidence="1">FAD dependent oxidoreductase domain-containing protein</fullName>
    </recommendedName>
</protein>
<organism evidence="2 3">
    <name type="scientific">Sinanodonta woodiana</name>
    <name type="common">Chinese pond mussel</name>
    <name type="synonym">Anodonta woodiana</name>
    <dbReference type="NCBI Taxonomy" id="1069815"/>
    <lineage>
        <taxon>Eukaryota</taxon>
        <taxon>Metazoa</taxon>
        <taxon>Spiralia</taxon>
        <taxon>Lophotrochozoa</taxon>
        <taxon>Mollusca</taxon>
        <taxon>Bivalvia</taxon>
        <taxon>Autobranchia</taxon>
        <taxon>Heteroconchia</taxon>
        <taxon>Palaeoheterodonta</taxon>
        <taxon>Unionida</taxon>
        <taxon>Unionoidea</taxon>
        <taxon>Unionidae</taxon>
        <taxon>Unioninae</taxon>
        <taxon>Sinanodonta</taxon>
    </lineage>
</organism>
<dbReference type="Proteomes" id="UP001634394">
    <property type="component" value="Unassembled WGS sequence"/>
</dbReference>
<proteinExistence type="predicted"/>
<dbReference type="InterPro" id="IPR006076">
    <property type="entry name" value="FAD-dep_OxRdtase"/>
</dbReference>
<keyword evidence="3" id="KW-1185">Reference proteome</keyword>
<dbReference type="PANTHER" id="PTHR42720:SF1">
    <property type="entry name" value="GLYCEROL 3-PHOSPHATE OXIDASE"/>
    <property type="match status" value="1"/>
</dbReference>
<dbReference type="Gene3D" id="3.50.50.60">
    <property type="entry name" value="FAD/NAD(P)-binding domain"/>
    <property type="match status" value="1"/>
</dbReference>
<dbReference type="SUPFAM" id="SSF51905">
    <property type="entry name" value="FAD/NAD(P)-binding domain"/>
    <property type="match status" value="1"/>
</dbReference>
<dbReference type="SUPFAM" id="SSF54373">
    <property type="entry name" value="FAD-linked reductases, C-terminal domain"/>
    <property type="match status" value="1"/>
</dbReference>
<evidence type="ECO:0000313" key="3">
    <source>
        <dbReference type="Proteomes" id="UP001634394"/>
    </source>
</evidence>
<sequence>MTHKHDVAIIGGGVIGCSVLFELTNRGFDCVLLEKNESLVAEASCGNSGMLHTGFDAPLNSIELDCIRICQRRIFDVLGRLQLPCNKIGATMVAWKQEELARLTVIEEHARQCEVSDVFSLSTSQLYQREPHLSPGACGALLIPAESVVDPWLMPVAFASHSKRKGAEIKTECLVTNCQQQGHYDWLIETTSGSARASCVINCAGLYGDIVDKLGGFQNFQILPRKGQYLVYEKRANSLLNSSILPIPSQVGKGVIIFRSVYDNVLVGPTSEEVKSRLLPAIDNDVTHRLMKHCDDTIPDLKNYKVVTQYSGLRPATQTKDYIIKADREKSWITVGGIRSTGVSGCLGIAEKVHDLLTEDIGLDPSRSSTTINSLDYRRIAHDYVAIDGAAYKITHPITSSGMEYSAKL</sequence>
<dbReference type="PROSITE" id="PS51257">
    <property type="entry name" value="PROKAR_LIPOPROTEIN"/>
    <property type="match status" value="1"/>
</dbReference>
<evidence type="ECO:0000259" key="1">
    <source>
        <dbReference type="Pfam" id="PF01266"/>
    </source>
</evidence>
<dbReference type="EMBL" id="JBJQND010000009">
    <property type="protein sequence ID" value="KAL3867070.1"/>
    <property type="molecule type" value="Genomic_DNA"/>
</dbReference>
<comment type="caution">
    <text evidence="2">The sequence shown here is derived from an EMBL/GenBank/DDBJ whole genome shotgun (WGS) entry which is preliminary data.</text>
</comment>
<dbReference type="PANTHER" id="PTHR42720">
    <property type="entry name" value="GLYCEROL-3-PHOSPHATE DEHYDROGENASE"/>
    <property type="match status" value="1"/>
</dbReference>
<dbReference type="AlphaFoldDB" id="A0ABD3W3A5"/>
<accession>A0ABD3W3A5</accession>
<dbReference type="InterPro" id="IPR052745">
    <property type="entry name" value="G3P_Oxidase/Oxidoreductase"/>
</dbReference>
<reference evidence="2 3" key="1">
    <citation type="submission" date="2024-11" db="EMBL/GenBank/DDBJ databases">
        <title>Chromosome-level genome assembly of the freshwater bivalve Anodonta woodiana.</title>
        <authorList>
            <person name="Chen X."/>
        </authorList>
    </citation>
    <scope>NUCLEOTIDE SEQUENCE [LARGE SCALE GENOMIC DNA]</scope>
    <source>
        <strain evidence="2">MN2024</strain>
        <tissue evidence="2">Gills</tissue>
    </source>
</reference>
<dbReference type="Gene3D" id="3.30.9.10">
    <property type="entry name" value="D-Amino Acid Oxidase, subunit A, domain 2"/>
    <property type="match status" value="1"/>
</dbReference>
<dbReference type="InterPro" id="IPR036188">
    <property type="entry name" value="FAD/NAD-bd_sf"/>
</dbReference>